<dbReference type="InterPro" id="IPR019734">
    <property type="entry name" value="TPR_rpt"/>
</dbReference>
<keyword evidence="3" id="KW-1185">Reference proteome</keyword>
<dbReference type="SMART" id="SM00028">
    <property type="entry name" value="TPR"/>
    <property type="match status" value="3"/>
</dbReference>
<protein>
    <submittedName>
        <fullName evidence="2">Uncharacterized protein</fullName>
    </submittedName>
</protein>
<gene>
    <name evidence="2" type="ORF">SAMN04487931_12118</name>
</gene>
<evidence type="ECO:0000256" key="1">
    <source>
        <dbReference type="PROSITE-ProRule" id="PRU00339"/>
    </source>
</evidence>
<dbReference type="Gene3D" id="1.25.40.10">
    <property type="entry name" value="Tetratricopeptide repeat domain"/>
    <property type="match status" value="1"/>
</dbReference>
<feature type="repeat" description="TPR" evidence="1">
    <location>
        <begin position="106"/>
        <end position="139"/>
    </location>
</feature>
<sequence>MCFQLTFLETLAARYPTVIKGYIMDKNSVPLSVAEWFNEGLRCFNKPDGIGAVRAFEAVIKVNPAYRHEDGDNPYFYLGKISEIEGRVDDAIMFYSSALTLDPYDEESLIGRGSCYTVKKNHKVAVADFKKVLDIPPESRNAPLQHVLYAIAENFRQQKDFPNALHWGEKALSEDPDNYRHQELVADVKKQMRDVP</sequence>
<feature type="repeat" description="TPR" evidence="1">
    <location>
        <begin position="145"/>
        <end position="178"/>
    </location>
</feature>
<evidence type="ECO:0000313" key="3">
    <source>
        <dbReference type="Proteomes" id="UP000199608"/>
    </source>
</evidence>
<keyword evidence="1" id="KW-0802">TPR repeat</keyword>
<dbReference type="Proteomes" id="UP000199608">
    <property type="component" value="Unassembled WGS sequence"/>
</dbReference>
<dbReference type="Pfam" id="PF13432">
    <property type="entry name" value="TPR_16"/>
    <property type="match status" value="1"/>
</dbReference>
<evidence type="ECO:0000313" key="2">
    <source>
        <dbReference type="EMBL" id="SDU63928.1"/>
    </source>
</evidence>
<reference evidence="3" key="1">
    <citation type="submission" date="2016-10" db="EMBL/GenBank/DDBJ databases">
        <authorList>
            <person name="Varghese N."/>
            <person name="Submissions S."/>
        </authorList>
    </citation>
    <scope>NUCLEOTIDE SEQUENCE [LARGE SCALE GENOMIC DNA]</scope>
    <source>
        <strain evidence="3">DSM 3384</strain>
    </source>
</reference>
<dbReference type="InterPro" id="IPR011990">
    <property type="entry name" value="TPR-like_helical_dom_sf"/>
</dbReference>
<dbReference type="PROSITE" id="PS50005">
    <property type="entry name" value="TPR"/>
    <property type="match status" value="3"/>
</dbReference>
<name>A0A1H2K6B2_9BACT</name>
<proteinExistence type="predicted"/>
<dbReference type="SUPFAM" id="SSF48452">
    <property type="entry name" value="TPR-like"/>
    <property type="match status" value="1"/>
</dbReference>
<dbReference type="EMBL" id="FNLL01000021">
    <property type="protein sequence ID" value="SDU63928.1"/>
    <property type="molecule type" value="Genomic_DNA"/>
</dbReference>
<feature type="repeat" description="TPR" evidence="1">
    <location>
        <begin position="72"/>
        <end position="105"/>
    </location>
</feature>
<organism evidence="2 3">
    <name type="scientific">Desulfobacula phenolica</name>
    <dbReference type="NCBI Taxonomy" id="90732"/>
    <lineage>
        <taxon>Bacteria</taxon>
        <taxon>Pseudomonadati</taxon>
        <taxon>Thermodesulfobacteriota</taxon>
        <taxon>Desulfobacteria</taxon>
        <taxon>Desulfobacterales</taxon>
        <taxon>Desulfobacteraceae</taxon>
        <taxon>Desulfobacula</taxon>
    </lineage>
</organism>
<dbReference type="AlphaFoldDB" id="A0A1H2K6B2"/>
<accession>A0A1H2K6B2</accession>